<dbReference type="InterPro" id="IPR035965">
    <property type="entry name" value="PAS-like_dom_sf"/>
</dbReference>
<evidence type="ECO:0000313" key="9">
    <source>
        <dbReference type="Proteomes" id="UP001319080"/>
    </source>
</evidence>
<dbReference type="PROSITE" id="PS50109">
    <property type="entry name" value="HIS_KIN"/>
    <property type="match status" value="1"/>
</dbReference>
<dbReference type="Proteomes" id="UP001319080">
    <property type="component" value="Unassembled WGS sequence"/>
</dbReference>
<keyword evidence="4" id="KW-0808">Transferase</keyword>
<dbReference type="InterPro" id="IPR005467">
    <property type="entry name" value="His_kinase_dom"/>
</dbReference>
<dbReference type="SMART" id="SM00388">
    <property type="entry name" value="HisKA"/>
    <property type="match status" value="1"/>
</dbReference>
<dbReference type="InterPro" id="IPR004358">
    <property type="entry name" value="Sig_transdc_His_kin-like_C"/>
</dbReference>
<keyword evidence="3" id="KW-0597">Phosphoprotein</keyword>
<dbReference type="Gene3D" id="3.30.565.10">
    <property type="entry name" value="Histidine kinase-like ATPase, C-terminal domain"/>
    <property type="match status" value="1"/>
</dbReference>
<sequence>MESKSSVDTLQAEIDALKQQLEEANDTLDAIRTGQIDALVVKGDDGHALYTLRSADHTYRIFVEEMTEGAVTLNAAGIILFSNAQFAAMVRQPLSKVLGCPFIHFVAAADRPLFEHALSAAWKDSAKREEVLLCDTDPLPVQLSLKVLNFDRDKTLSIIITDLTQQKKTEEELKYKNEQLEALNNALLSSNHDLQQFASVASHDLQEPLRKIQVFSNFLMERSYHLLPDSSRQYINKIISASNRMKTLIVDILTYSRLSANDAQPEAVNLRMLVEEVLEDFDLKIVEQHAVIEVGELPVVEGNRGQLRQVFYNLLSNALKFSTPGSNPYISVTAKPVKAVELGVALLNEEEYCHISLRDNGIGFDEKFAYAIFSLFEKLHHKSTFEGSGIGLAIAKKIIDKHHGLIIAKSAPGKGSEFSIILPLKQTNLR</sequence>
<dbReference type="PANTHER" id="PTHR43304">
    <property type="entry name" value="PHYTOCHROME-LIKE PROTEIN CPH1"/>
    <property type="match status" value="1"/>
</dbReference>
<evidence type="ECO:0000256" key="6">
    <source>
        <dbReference type="SAM" id="Coils"/>
    </source>
</evidence>
<accession>A0AAP2E154</accession>
<dbReference type="PRINTS" id="PR00344">
    <property type="entry name" value="BCTRLSENSOR"/>
</dbReference>
<dbReference type="InterPro" id="IPR036890">
    <property type="entry name" value="HATPase_C_sf"/>
</dbReference>
<dbReference type="CDD" id="cd00082">
    <property type="entry name" value="HisKA"/>
    <property type="match status" value="1"/>
</dbReference>
<dbReference type="InterPro" id="IPR036097">
    <property type="entry name" value="HisK_dim/P_sf"/>
</dbReference>
<dbReference type="Gene3D" id="1.10.287.130">
    <property type="match status" value="1"/>
</dbReference>
<keyword evidence="6" id="KW-0175">Coiled coil</keyword>
<dbReference type="SMART" id="SM00387">
    <property type="entry name" value="HATPase_c"/>
    <property type="match status" value="1"/>
</dbReference>
<dbReference type="Pfam" id="PF02518">
    <property type="entry name" value="HATPase_c"/>
    <property type="match status" value="1"/>
</dbReference>
<evidence type="ECO:0000259" key="7">
    <source>
        <dbReference type="PROSITE" id="PS50109"/>
    </source>
</evidence>
<evidence type="ECO:0000256" key="1">
    <source>
        <dbReference type="ARBA" id="ARBA00000085"/>
    </source>
</evidence>
<keyword evidence="5 8" id="KW-0418">Kinase</keyword>
<feature type="domain" description="Histidine kinase" evidence="7">
    <location>
        <begin position="200"/>
        <end position="426"/>
    </location>
</feature>
<dbReference type="Gene3D" id="3.30.450.20">
    <property type="entry name" value="PAS domain"/>
    <property type="match status" value="1"/>
</dbReference>
<evidence type="ECO:0000256" key="4">
    <source>
        <dbReference type="ARBA" id="ARBA00022679"/>
    </source>
</evidence>
<dbReference type="EMBL" id="JAHESE010000016">
    <property type="protein sequence ID" value="MBT1709727.1"/>
    <property type="molecule type" value="Genomic_DNA"/>
</dbReference>
<comment type="caution">
    <text evidence="8">The sequence shown here is derived from an EMBL/GenBank/DDBJ whole genome shotgun (WGS) entry which is preliminary data.</text>
</comment>
<dbReference type="FunFam" id="3.30.565.10:FF:000006">
    <property type="entry name" value="Sensor histidine kinase WalK"/>
    <property type="match status" value="1"/>
</dbReference>
<evidence type="ECO:0000256" key="3">
    <source>
        <dbReference type="ARBA" id="ARBA00022553"/>
    </source>
</evidence>
<dbReference type="AlphaFoldDB" id="A0AAP2E154"/>
<name>A0AAP2E154_9BACT</name>
<dbReference type="RefSeq" id="WP_254085306.1">
    <property type="nucleotide sequence ID" value="NZ_JAHESE010000016.1"/>
</dbReference>
<comment type="catalytic activity">
    <reaction evidence="1">
        <text>ATP + protein L-histidine = ADP + protein N-phospho-L-histidine.</text>
        <dbReference type="EC" id="2.7.13.3"/>
    </reaction>
</comment>
<evidence type="ECO:0000256" key="2">
    <source>
        <dbReference type="ARBA" id="ARBA00012438"/>
    </source>
</evidence>
<dbReference type="Pfam" id="PF00512">
    <property type="entry name" value="HisKA"/>
    <property type="match status" value="1"/>
</dbReference>
<evidence type="ECO:0000256" key="5">
    <source>
        <dbReference type="ARBA" id="ARBA00022777"/>
    </source>
</evidence>
<proteinExistence type="predicted"/>
<organism evidence="8 9">
    <name type="scientific">Dawidia cretensis</name>
    <dbReference type="NCBI Taxonomy" id="2782350"/>
    <lineage>
        <taxon>Bacteria</taxon>
        <taxon>Pseudomonadati</taxon>
        <taxon>Bacteroidota</taxon>
        <taxon>Cytophagia</taxon>
        <taxon>Cytophagales</taxon>
        <taxon>Chryseotaleaceae</taxon>
        <taxon>Dawidia</taxon>
    </lineage>
</organism>
<protein>
    <recommendedName>
        <fullName evidence="2">histidine kinase</fullName>
        <ecNumber evidence="2">2.7.13.3</ecNumber>
    </recommendedName>
</protein>
<dbReference type="SUPFAM" id="SSF47384">
    <property type="entry name" value="Homodimeric domain of signal transducing histidine kinase"/>
    <property type="match status" value="1"/>
</dbReference>
<feature type="coiled-coil region" evidence="6">
    <location>
        <begin position="7"/>
        <end position="34"/>
    </location>
</feature>
<dbReference type="SUPFAM" id="SSF55785">
    <property type="entry name" value="PYP-like sensor domain (PAS domain)"/>
    <property type="match status" value="1"/>
</dbReference>
<dbReference type="PANTHER" id="PTHR43304:SF1">
    <property type="entry name" value="PAC DOMAIN-CONTAINING PROTEIN"/>
    <property type="match status" value="1"/>
</dbReference>
<dbReference type="InterPro" id="IPR052162">
    <property type="entry name" value="Sensor_kinase/Photoreceptor"/>
</dbReference>
<dbReference type="InterPro" id="IPR003594">
    <property type="entry name" value="HATPase_dom"/>
</dbReference>
<evidence type="ECO:0000313" key="8">
    <source>
        <dbReference type="EMBL" id="MBT1709727.1"/>
    </source>
</evidence>
<dbReference type="InterPro" id="IPR003661">
    <property type="entry name" value="HisK_dim/P_dom"/>
</dbReference>
<dbReference type="EC" id="2.7.13.3" evidence="2"/>
<reference evidence="8 9" key="1">
    <citation type="submission" date="2021-05" db="EMBL/GenBank/DDBJ databases">
        <title>A Polyphasic approach of four new species of the genus Ohtaekwangia: Ohtaekwangia histidinii sp. nov., Ohtaekwangia cretensis sp. nov., Ohtaekwangia indiensis sp. nov., Ohtaekwangia reichenbachii sp. nov. from diverse environment.</title>
        <authorList>
            <person name="Octaviana S."/>
        </authorList>
    </citation>
    <scope>NUCLEOTIDE SEQUENCE [LARGE SCALE GENOMIC DNA]</scope>
    <source>
        <strain evidence="8 9">PWU5</strain>
    </source>
</reference>
<gene>
    <name evidence="8" type="ORF">KK062_15900</name>
</gene>
<keyword evidence="9" id="KW-1185">Reference proteome</keyword>
<dbReference type="GO" id="GO:0000155">
    <property type="term" value="F:phosphorelay sensor kinase activity"/>
    <property type="evidence" value="ECO:0007669"/>
    <property type="project" value="InterPro"/>
</dbReference>
<dbReference type="SUPFAM" id="SSF55874">
    <property type="entry name" value="ATPase domain of HSP90 chaperone/DNA topoisomerase II/histidine kinase"/>
    <property type="match status" value="1"/>
</dbReference>